<sequence length="88" mass="9810">MPCSAAVTLGATHIDLIPAAYSSKKTEEDAVCCSACPLCLVWTGMDGNDMKNELSSKRNLFWLNRSRLIDSSVQPAQHQVRKQQPWEM</sequence>
<dbReference type="Proteomes" id="UP001221898">
    <property type="component" value="Unassembled WGS sequence"/>
</dbReference>
<gene>
    <name evidence="1" type="ORF">AAFF_G00230990</name>
</gene>
<proteinExistence type="predicted"/>
<keyword evidence="2" id="KW-1185">Reference proteome</keyword>
<dbReference type="EMBL" id="JAINUG010000301">
    <property type="protein sequence ID" value="KAJ8379094.1"/>
    <property type="molecule type" value="Genomic_DNA"/>
</dbReference>
<protein>
    <submittedName>
        <fullName evidence="1">Uncharacterized protein</fullName>
    </submittedName>
</protein>
<comment type="caution">
    <text evidence="1">The sequence shown here is derived from an EMBL/GenBank/DDBJ whole genome shotgun (WGS) entry which is preliminary data.</text>
</comment>
<reference evidence="1" key="1">
    <citation type="journal article" date="2023" name="Science">
        <title>Genome structures resolve the early diversification of teleost fishes.</title>
        <authorList>
            <person name="Parey E."/>
            <person name="Louis A."/>
            <person name="Montfort J."/>
            <person name="Bouchez O."/>
            <person name="Roques C."/>
            <person name="Iampietro C."/>
            <person name="Lluch J."/>
            <person name="Castinel A."/>
            <person name="Donnadieu C."/>
            <person name="Desvignes T."/>
            <person name="Floi Bucao C."/>
            <person name="Jouanno E."/>
            <person name="Wen M."/>
            <person name="Mejri S."/>
            <person name="Dirks R."/>
            <person name="Jansen H."/>
            <person name="Henkel C."/>
            <person name="Chen W.J."/>
            <person name="Zahm M."/>
            <person name="Cabau C."/>
            <person name="Klopp C."/>
            <person name="Thompson A.W."/>
            <person name="Robinson-Rechavi M."/>
            <person name="Braasch I."/>
            <person name="Lecointre G."/>
            <person name="Bobe J."/>
            <person name="Postlethwait J.H."/>
            <person name="Berthelot C."/>
            <person name="Roest Crollius H."/>
            <person name="Guiguen Y."/>
        </authorList>
    </citation>
    <scope>NUCLEOTIDE SEQUENCE</scope>
    <source>
        <strain evidence="1">NC1722</strain>
    </source>
</reference>
<name>A0AAD7RHX5_9TELE</name>
<accession>A0AAD7RHX5</accession>
<evidence type="ECO:0000313" key="1">
    <source>
        <dbReference type="EMBL" id="KAJ8379094.1"/>
    </source>
</evidence>
<dbReference type="AlphaFoldDB" id="A0AAD7RHX5"/>
<organism evidence="1 2">
    <name type="scientific">Aldrovandia affinis</name>
    <dbReference type="NCBI Taxonomy" id="143900"/>
    <lineage>
        <taxon>Eukaryota</taxon>
        <taxon>Metazoa</taxon>
        <taxon>Chordata</taxon>
        <taxon>Craniata</taxon>
        <taxon>Vertebrata</taxon>
        <taxon>Euteleostomi</taxon>
        <taxon>Actinopterygii</taxon>
        <taxon>Neopterygii</taxon>
        <taxon>Teleostei</taxon>
        <taxon>Notacanthiformes</taxon>
        <taxon>Halosauridae</taxon>
        <taxon>Aldrovandia</taxon>
    </lineage>
</organism>
<evidence type="ECO:0000313" key="2">
    <source>
        <dbReference type="Proteomes" id="UP001221898"/>
    </source>
</evidence>